<protein>
    <submittedName>
        <fullName evidence="1">Uncharacterized protein</fullName>
    </submittedName>
</protein>
<evidence type="ECO:0000313" key="2">
    <source>
        <dbReference type="Proteomes" id="UP000814128"/>
    </source>
</evidence>
<proteinExistence type="predicted"/>
<dbReference type="EMBL" id="MU273823">
    <property type="protein sequence ID" value="KAI0027896.1"/>
    <property type="molecule type" value="Genomic_DNA"/>
</dbReference>
<accession>A0ACB8Q7Y6</accession>
<dbReference type="Proteomes" id="UP000814128">
    <property type="component" value="Unassembled WGS sequence"/>
</dbReference>
<reference evidence="1" key="2">
    <citation type="journal article" date="2022" name="New Phytol.">
        <title>Evolutionary transition to the ectomycorrhizal habit in the genomes of a hyperdiverse lineage of mushroom-forming fungi.</title>
        <authorList>
            <person name="Looney B."/>
            <person name="Miyauchi S."/>
            <person name="Morin E."/>
            <person name="Drula E."/>
            <person name="Courty P.E."/>
            <person name="Kohler A."/>
            <person name="Kuo A."/>
            <person name="LaButti K."/>
            <person name="Pangilinan J."/>
            <person name="Lipzen A."/>
            <person name="Riley R."/>
            <person name="Andreopoulos W."/>
            <person name="He G."/>
            <person name="Johnson J."/>
            <person name="Nolan M."/>
            <person name="Tritt A."/>
            <person name="Barry K.W."/>
            <person name="Grigoriev I.V."/>
            <person name="Nagy L.G."/>
            <person name="Hibbett D."/>
            <person name="Henrissat B."/>
            <person name="Matheny P.B."/>
            <person name="Labbe J."/>
            <person name="Martin F.M."/>
        </authorList>
    </citation>
    <scope>NUCLEOTIDE SEQUENCE</scope>
    <source>
        <strain evidence="1">EC-137</strain>
    </source>
</reference>
<organism evidence="1 2">
    <name type="scientific">Vararia minispora EC-137</name>
    <dbReference type="NCBI Taxonomy" id="1314806"/>
    <lineage>
        <taxon>Eukaryota</taxon>
        <taxon>Fungi</taxon>
        <taxon>Dikarya</taxon>
        <taxon>Basidiomycota</taxon>
        <taxon>Agaricomycotina</taxon>
        <taxon>Agaricomycetes</taxon>
        <taxon>Russulales</taxon>
        <taxon>Lachnocladiaceae</taxon>
        <taxon>Vararia</taxon>
    </lineage>
</organism>
<evidence type="ECO:0000313" key="1">
    <source>
        <dbReference type="EMBL" id="KAI0027896.1"/>
    </source>
</evidence>
<name>A0ACB8Q7Y6_9AGAM</name>
<comment type="caution">
    <text evidence="1">The sequence shown here is derived from an EMBL/GenBank/DDBJ whole genome shotgun (WGS) entry which is preliminary data.</text>
</comment>
<gene>
    <name evidence="1" type="ORF">K488DRAFT_74195</name>
</gene>
<reference evidence="1" key="1">
    <citation type="submission" date="2021-02" db="EMBL/GenBank/DDBJ databases">
        <authorList>
            <consortium name="DOE Joint Genome Institute"/>
            <person name="Ahrendt S."/>
            <person name="Looney B.P."/>
            <person name="Miyauchi S."/>
            <person name="Morin E."/>
            <person name="Drula E."/>
            <person name="Courty P.E."/>
            <person name="Chicoki N."/>
            <person name="Fauchery L."/>
            <person name="Kohler A."/>
            <person name="Kuo A."/>
            <person name="Labutti K."/>
            <person name="Pangilinan J."/>
            <person name="Lipzen A."/>
            <person name="Riley R."/>
            <person name="Andreopoulos W."/>
            <person name="He G."/>
            <person name="Johnson J."/>
            <person name="Barry K.W."/>
            <person name="Grigoriev I.V."/>
            <person name="Nagy L."/>
            <person name="Hibbett D."/>
            <person name="Henrissat B."/>
            <person name="Matheny P.B."/>
            <person name="Labbe J."/>
            <person name="Martin F."/>
        </authorList>
    </citation>
    <scope>NUCLEOTIDE SEQUENCE</scope>
    <source>
        <strain evidence="1">EC-137</strain>
    </source>
</reference>
<sequence length="247" mass="26311">MSSAPNDGPLTRQDLDTRTALAVFVRPSCPPDAVRTFETAFARGRDFADTWSARPARAPHAHESVDALAALCTARLATRGHPYHPHFFAVLDARTAADGSALLVHDIDGAGALHSLRCTPASMPVLLTVLSTGHTRIADVLANDALPGEEDAFVYDVPFDYAARQSNVRVPLNQFLWTDGPVEGFRTARLSASETAEAGAGVLPETDVELVWFGEPAVDDVLLLYGAHADGPDERRYLVGAVGAAEA</sequence>
<keyword evidence="2" id="KW-1185">Reference proteome</keyword>